<sequence>MVPHFFFYAGYCHHTHFYIHQNSSSMNGSEFFSMIGQLYPVMINETMIKYNDKIVVFSFIGEEITVVIINHCDFPTAVYPEQQLKSVLKNLTEADRSGQLKFVIKFDGHVYETYELNMEIPKLESCDINAIKFKSIHNIICNKQINYRLQ</sequence>
<name>A0A0G2Y157_MIMIV</name>
<proteinExistence type="predicted"/>
<organism evidence="1 2">
    <name type="scientific">Acanthamoeba polyphaga mimivirus</name>
    <name type="common">APMV</name>
    <dbReference type="NCBI Taxonomy" id="212035"/>
    <lineage>
        <taxon>Viruses</taxon>
        <taxon>Varidnaviria</taxon>
        <taxon>Bamfordvirae</taxon>
        <taxon>Nucleocytoviricota</taxon>
        <taxon>Megaviricetes</taxon>
        <taxon>Imitervirales</taxon>
        <taxon>Mimiviridae</taxon>
        <taxon>Megamimivirinae</taxon>
        <taxon>Mimivirus</taxon>
        <taxon>Mimivirus bradfordmassiliense</taxon>
    </lineage>
</organism>
<organismHost>
    <name type="scientific">Acanthamoeba polyphaga</name>
    <name type="common">Amoeba</name>
    <dbReference type="NCBI Taxonomy" id="5757"/>
</organismHost>
<reference evidence="1 2" key="1">
    <citation type="submission" date="2014-10" db="EMBL/GenBank/DDBJ databases">
        <title>Pan-genome analysis of Brazilian lineage A amoebal mimiviruses.</title>
        <authorList>
            <person name="Assis F.L."/>
            <person name="Abrahao J.S."/>
            <person name="Kroon E.G."/>
            <person name="Dornas F.P."/>
            <person name="Andrade K.R."/>
            <person name="Borato P.V.M."/>
            <person name="Pilotto M.R."/>
            <person name="Benamar S."/>
            <person name="LaScola B."/>
            <person name="Colson P."/>
        </authorList>
    </citation>
    <scope>NUCLEOTIDE SEQUENCE [LARGE SCALE GENOMIC DNA]</scope>
    <source>
        <strain evidence="1 2">Oyster</strain>
    </source>
</reference>
<evidence type="ECO:0000313" key="1">
    <source>
        <dbReference type="EMBL" id="AKI79418.1"/>
    </source>
</evidence>
<evidence type="ECO:0000313" key="2">
    <source>
        <dbReference type="Proteomes" id="UP000241474"/>
    </source>
</evidence>
<accession>A0A0G2Y157</accession>
<dbReference type="EMBL" id="KM982401">
    <property type="protein sequence ID" value="AKI79418.1"/>
    <property type="molecule type" value="Genomic_DNA"/>
</dbReference>
<dbReference type="Proteomes" id="UP000241474">
    <property type="component" value="Segment"/>
</dbReference>
<protein>
    <submittedName>
        <fullName evidence="1">Uncharacterized protein</fullName>
    </submittedName>
</protein>